<protein>
    <submittedName>
        <fullName evidence="11 12">Pheromone receptor mating-type A2</fullName>
    </submittedName>
</protein>
<accession>A0A0K3CNC2</accession>
<dbReference type="OMA" id="ATTEICC"/>
<gene>
    <name evidence="11" type="primary">FGENESH: predicted gene_13.169</name>
    <name evidence="12" type="ORF">AAT19DRAFT_10626</name>
    <name evidence="11" type="ORF">BN2166_0063390</name>
</gene>
<keyword evidence="4 10" id="KW-0812">Transmembrane</keyword>
<dbReference type="Proteomes" id="UP000199069">
    <property type="component" value="Unassembled WGS sequence"/>
</dbReference>
<feature type="transmembrane region" description="Helical" evidence="10">
    <location>
        <begin position="36"/>
        <end position="55"/>
    </location>
</feature>
<feature type="transmembrane region" description="Helical" evidence="10">
    <location>
        <begin position="112"/>
        <end position="132"/>
    </location>
</feature>
<dbReference type="GO" id="GO:0005886">
    <property type="term" value="C:plasma membrane"/>
    <property type="evidence" value="ECO:0007669"/>
    <property type="project" value="TreeGrafter"/>
</dbReference>
<keyword evidence="5 10" id="KW-1133">Transmembrane helix</keyword>
<dbReference type="Pfam" id="PF02076">
    <property type="entry name" value="STE3"/>
    <property type="match status" value="1"/>
</dbReference>
<dbReference type="EMBL" id="LCTV02000013">
    <property type="protein sequence ID" value="PRQ71086.1"/>
    <property type="molecule type" value="Genomic_DNA"/>
</dbReference>
<evidence type="ECO:0000313" key="14">
    <source>
        <dbReference type="Proteomes" id="UP000239560"/>
    </source>
</evidence>
<comment type="subcellular location">
    <subcellularLocation>
        <location evidence="1">Membrane</location>
        <topology evidence="1">Multi-pass membrane protein</topology>
    </subcellularLocation>
</comment>
<dbReference type="GO" id="GO:0000750">
    <property type="term" value="P:pheromone-dependent signal transduction involved in conjugation with cellular fusion"/>
    <property type="evidence" value="ECO:0007669"/>
    <property type="project" value="TreeGrafter"/>
</dbReference>
<evidence type="ECO:0000256" key="10">
    <source>
        <dbReference type="SAM" id="Phobius"/>
    </source>
</evidence>
<keyword evidence="7 10" id="KW-0472">Membrane</keyword>
<proteinExistence type="inferred from homology"/>
<dbReference type="CDD" id="cd14966">
    <property type="entry name" value="7tmD_STE3"/>
    <property type="match status" value="1"/>
</dbReference>
<keyword evidence="6" id="KW-0297">G-protein coupled receptor</keyword>
<keyword evidence="8 11" id="KW-0675">Receptor</keyword>
<dbReference type="PRINTS" id="PR00899">
    <property type="entry name" value="GPCRSTE3"/>
</dbReference>
<feature type="transmembrane region" description="Helical" evidence="10">
    <location>
        <begin position="203"/>
        <end position="227"/>
    </location>
</feature>
<evidence type="ECO:0000256" key="5">
    <source>
        <dbReference type="ARBA" id="ARBA00022989"/>
    </source>
</evidence>
<evidence type="ECO:0000256" key="6">
    <source>
        <dbReference type="ARBA" id="ARBA00023040"/>
    </source>
</evidence>
<evidence type="ECO:0000256" key="3">
    <source>
        <dbReference type="ARBA" id="ARBA00022507"/>
    </source>
</evidence>
<reference evidence="11 13" key="1">
    <citation type="submission" date="2015-07" db="EMBL/GenBank/DDBJ databases">
        <authorList>
            <person name="Cajimat M.N.B."/>
            <person name="Milazzo M.L."/>
            <person name="Fulhorst C.F."/>
        </authorList>
    </citation>
    <scope>NUCLEOTIDE SEQUENCE [LARGE SCALE GENOMIC DNA]</scope>
    <source>
        <strain evidence="11">Single colony</strain>
    </source>
</reference>
<feature type="transmembrane region" description="Helical" evidence="10">
    <location>
        <begin position="160"/>
        <end position="182"/>
    </location>
</feature>
<evidence type="ECO:0000256" key="4">
    <source>
        <dbReference type="ARBA" id="ARBA00022692"/>
    </source>
</evidence>
<evidence type="ECO:0000313" key="11">
    <source>
        <dbReference type="EMBL" id="CTR10478.1"/>
    </source>
</evidence>
<dbReference type="AlphaFoldDB" id="A0A0K3CNC2"/>
<evidence type="ECO:0000313" key="13">
    <source>
        <dbReference type="Proteomes" id="UP000199069"/>
    </source>
</evidence>
<evidence type="ECO:0000256" key="8">
    <source>
        <dbReference type="ARBA" id="ARBA00023170"/>
    </source>
</evidence>
<dbReference type="STRING" id="5286.A0A0K3CNC2"/>
<evidence type="ECO:0000256" key="1">
    <source>
        <dbReference type="ARBA" id="ARBA00004141"/>
    </source>
</evidence>
<feature type="transmembrane region" description="Helical" evidence="10">
    <location>
        <begin position="270"/>
        <end position="291"/>
    </location>
</feature>
<dbReference type="InterPro" id="IPR001499">
    <property type="entry name" value="GPCR_STE3"/>
</dbReference>
<keyword evidence="9" id="KW-0807">Transducer</keyword>
<dbReference type="PANTHER" id="PTHR28097:SF1">
    <property type="entry name" value="PHEROMONE A FACTOR RECEPTOR"/>
    <property type="match status" value="1"/>
</dbReference>
<evidence type="ECO:0000256" key="2">
    <source>
        <dbReference type="ARBA" id="ARBA00011085"/>
    </source>
</evidence>
<feature type="transmembrane region" description="Helical" evidence="10">
    <location>
        <begin position="6"/>
        <end position="24"/>
    </location>
</feature>
<dbReference type="Proteomes" id="UP000239560">
    <property type="component" value="Unassembled WGS sequence"/>
</dbReference>
<keyword evidence="13" id="KW-1185">Reference proteome</keyword>
<comment type="similarity">
    <text evidence="2">Belongs to the G-protein coupled receptor 4 family.</text>
</comment>
<keyword evidence="3" id="KW-0589">Pheromone response</keyword>
<evidence type="ECO:0000313" key="12">
    <source>
        <dbReference type="EMBL" id="PRQ71086.1"/>
    </source>
</evidence>
<reference evidence="12 14" key="2">
    <citation type="journal article" date="2018" name="Elife">
        <title>Functional genomics of lipid metabolism in the oleaginous yeast Rhodosporidium toruloides.</title>
        <authorList>
            <person name="Coradetti S.T."/>
            <person name="Pinel D."/>
            <person name="Geiselman G."/>
            <person name="Ito M."/>
            <person name="Mondo S."/>
            <person name="Reilly M.C."/>
            <person name="Cheng Y.F."/>
            <person name="Bauer S."/>
            <person name="Grigoriev I."/>
            <person name="Gladden J.M."/>
            <person name="Simmons B.A."/>
            <person name="Brem R."/>
            <person name="Arkin A.P."/>
            <person name="Skerker J.M."/>
        </authorList>
    </citation>
    <scope>NUCLEOTIDE SEQUENCE [LARGE SCALE GENOMIC DNA]</scope>
    <source>
        <strain evidence="12 14">NBRC 0880</strain>
    </source>
</reference>
<evidence type="ECO:0000256" key="9">
    <source>
        <dbReference type="ARBA" id="ARBA00023224"/>
    </source>
</evidence>
<evidence type="ECO:0000256" key="7">
    <source>
        <dbReference type="ARBA" id="ARBA00023136"/>
    </source>
</evidence>
<dbReference type="PANTHER" id="PTHR28097">
    <property type="entry name" value="PHEROMONE A FACTOR RECEPTOR"/>
    <property type="match status" value="1"/>
</dbReference>
<dbReference type="EMBL" id="CWKI01000013">
    <property type="protein sequence ID" value="CTR10478.1"/>
    <property type="molecule type" value="Genomic_DNA"/>
</dbReference>
<name>A0A0K3CNC2_RHOTO</name>
<dbReference type="GO" id="GO:0004932">
    <property type="term" value="F:mating-type factor pheromone receptor activity"/>
    <property type="evidence" value="ECO:0007669"/>
    <property type="project" value="InterPro"/>
</dbReference>
<sequence>MPSQLPYIICSGLLVLLNIAPLYWQFGQGNSGPIAMGVWVVIANLNEFVNAVVWFDNAADRAPVWCDISVKLSLGEQVGRLAAVFCIARFLADIVSPRATAMTRQDRRRRAIFDYSISFGVPILVMACHVIYQPNRYGIVRGLGCTFTQVMCWPALVLRIIWPPIFAVGGMLYSAYTVYRLVRHRRNFRRVVAGAHSALTTARFIRLAALSISYLCIGGPLAFYSAVSYIETSRRYTDYSWQYVHSAWKLEPVTINEKLYVADLSNWSNVIVGVIFFAAFGFGTEAMAAYARVSRSLRLPRAFQKFVPAKANPARSGRATAGDHYRANLAEKGMQRGIKVVVEEEHGIV</sequence>
<dbReference type="OrthoDB" id="2874149at2759"/>
<organism evidence="11 13">
    <name type="scientific">Rhodotorula toruloides</name>
    <name type="common">Yeast</name>
    <name type="synonym">Rhodosporidium toruloides</name>
    <dbReference type="NCBI Taxonomy" id="5286"/>
    <lineage>
        <taxon>Eukaryota</taxon>
        <taxon>Fungi</taxon>
        <taxon>Dikarya</taxon>
        <taxon>Basidiomycota</taxon>
        <taxon>Pucciniomycotina</taxon>
        <taxon>Microbotryomycetes</taxon>
        <taxon>Sporidiobolales</taxon>
        <taxon>Sporidiobolaceae</taxon>
        <taxon>Rhodotorula</taxon>
    </lineage>
</organism>